<sequence>MNTPVFRGDYRGAVFTDGPDGAALTGAGAGALFGGTFGKYGPFSGEINDIFGSVGGEFISNEVKDAGKKK</sequence>
<evidence type="ECO:0000313" key="1">
    <source>
        <dbReference type="EMBL" id="AFJ46814.1"/>
    </source>
</evidence>
<dbReference type="STRING" id="630626.EBL_c17200"/>
<keyword evidence="2" id="KW-1185">Reference proteome</keyword>
<proteinExistence type="predicted"/>
<name>I2B8G0_SHIBC</name>
<protein>
    <submittedName>
        <fullName evidence="1">Uncharacterized protein</fullName>
    </submittedName>
</protein>
<accession>I2B8G0</accession>
<dbReference type="RefSeq" id="WP_014715981.1">
    <property type="nucleotide sequence ID" value="NC_017910.1"/>
</dbReference>
<organism evidence="1 2">
    <name type="scientific">Shimwellia blattae (strain ATCC 29907 / DSM 4481 / JCM 1650 / NBRC 105725 / CDC 9005-74)</name>
    <name type="common">Escherichia blattae</name>
    <dbReference type="NCBI Taxonomy" id="630626"/>
    <lineage>
        <taxon>Bacteria</taxon>
        <taxon>Pseudomonadati</taxon>
        <taxon>Pseudomonadota</taxon>
        <taxon>Gammaproteobacteria</taxon>
        <taxon>Enterobacterales</taxon>
        <taxon>Enterobacteriaceae</taxon>
        <taxon>Shimwellia</taxon>
    </lineage>
</organism>
<gene>
    <name evidence="1" type="ordered locus">EBL_c17200</name>
</gene>
<evidence type="ECO:0000313" key="2">
    <source>
        <dbReference type="Proteomes" id="UP000001955"/>
    </source>
</evidence>
<reference evidence="1 2" key="1">
    <citation type="journal article" date="2012" name="J. Bacteriol.">
        <title>Complete genome sequence of the B12-producing Shimwellia blattae strain DSM 4481, isolated from a cockroach.</title>
        <authorList>
            <person name="Brzuszkiewicz E."/>
            <person name="Waschkowitz T."/>
            <person name="Wiezer A."/>
            <person name="Daniel R."/>
        </authorList>
    </citation>
    <scope>NUCLEOTIDE SEQUENCE [LARGE SCALE GENOMIC DNA]</scope>
    <source>
        <strain evidence="2">ATCC 29907 / DSM 4481 / JCM 1650 / NBRC 105725 / CDC 9005-74</strain>
    </source>
</reference>
<dbReference type="KEGG" id="ebt:EBL_c17200"/>
<dbReference type="HOGENOM" id="CLU_2755645_0_0_6"/>
<dbReference type="Proteomes" id="UP000001955">
    <property type="component" value="Chromosome"/>
</dbReference>
<dbReference type="EMBL" id="CP001560">
    <property type="protein sequence ID" value="AFJ46814.1"/>
    <property type="molecule type" value="Genomic_DNA"/>
</dbReference>
<dbReference type="AlphaFoldDB" id="I2B8G0"/>